<sequence length="130" mass="14582">MDRQRLFFFFFLLVSFFFFLLLDCRISAARPLPKEEISSGARELYTRHSGDFKALCSILPRGMVPPSGPVHSDDTHCIVDVARPDWPPDGVLIGLRTASKAWPSAPRSSPDLLLTLQLKPSREKSSPARL</sequence>
<keyword evidence="3" id="KW-1185">Reference proteome</keyword>
<protein>
    <submittedName>
        <fullName evidence="2">Uncharacterized protein</fullName>
    </submittedName>
</protein>
<evidence type="ECO:0000313" key="2">
    <source>
        <dbReference type="EMBL" id="KAH0457173.1"/>
    </source>
</evidence>
<evidence type="ECO:0000313" key="3">
    <source>
        <dbReference type="Proteomes" id="UP000775213"/>
    </source>
</evidence>
<accession>A0AAV7GNQ3</accession>
<name>A0AAV7GNQ3_DENCH</name>
<reference evidence="2 3" key="1">
    <citation type="journal article" date="2021" name="Hortic Res">
        <title>Chromosome-scale assembly of the Dendrobium chrysotoxum genome enhances the understanding of orchid evolution.</title>
        <authorList>
            <person name="Zhang Y."/>
            <person name="Zhang G.Q."/>
            <person name="Zhang D."/>
            <person name="Liu X.D."/>
            <person name="Xu X.Y."/>
            <person name="Sun W.H."/>
            <person name="Yu X."/>
            <person name="Zhu X."/>
            <person name="Wang Z.W."/>
            <person name="Zhao X."/>
            <person name="Zhong W.Y."/>
            <person name="Chen H."/>
            <person name="Yin W.L."/>
            <person name="Huang T."/>
            <person name="Niu S.C."/>
            <person name="Liu Z.J."/>
        </authorList>
    </citation>
    <scope>NUCLEOTIDE SEQUENCE [LARGE SCALE GENOMIC DNA]</scope>
    <source>
        <strain evidence="2">Lindl</strain>
    </source>
</reference>
<dbReference type="AlphaFoldDB" id="A0AAV7GNQ3"/>
<keyword evidence="1" id="KW-0732">Signal</keyword>
<proteinExistence type="predicted"/>
<evidence type="ECO:0000256" key="1">
    <source>
        <dbReference type="SAM" id="SignalP"/>
    </source>
</evidence>
<feature type="chain" id="PRO_5043316719" evidence="1">
    <location>
        <begin position="30"/>
        <end position="130"/>
    </location>
</feature>
<feature type="signal peptide" evidence="1">
    <location>
        <begin position="1"/>
        <end position="29"/>
    </location>
</feature>
<comment type="caution">
    <text evidence="2">The sequence shown here is derived from an EMBL/GenBank/DDBJ whole genome shotgun (WGS) entry which is preliminary data.</text>
</comment>
<dbReference type="EMBL" id="JAGFBR010000013">
    <property type="protein sequence ID" value="KAH0457173.1"/>
    <property type="molecule type" value="Genomic_DNA"/>
</dbReference>
<organism evidence="2 3">
    <name type="scientific">Dendrobium chrysotoxum</name>
    <name type="common">Orchid</name>
    <dbReference type="NCBI Taxonomy" id="161865"/>
    <lineage>
        <taxon>Eukaryota</taxon>
        <taxon>Viridiplantae</taxon>
        <taxon>Streptophyta</taxon>
        <taxon>Embryophyta</taxon>
        <taxon>Tracheophyta</taxon>
        <taxon>Spermatophyta</taxon>
        <taxon>Magnoliopsida</taxon>
        <taxon>Liliopsida</taxon>
        <taxon>Asparagales</taxon>
        <taxon>Orchidaceae</taxon>
        <taxon>Epidendroideae</taxon>
        <taxon>Malaxideae</taxon>
        <taxon>Dendrobiinae</taxon>
        <taxon>Dendrobium</taxon>
    </lineage>
</organism>
<dbReference type="Proteomes" id="UP000775213">
    <property type="component" value="Unassembled WGS sequence"/>
</dbReference>
<gene>
    <name evidence="2" type="ORF">IEQ34_015080</name>
</gene>